<evidence type="ECO:0000259" key="8">
    <source>
        <dbReference type="PROSITE" id="PS50850"/>
    </source>
</evidence>
<feature type="transmembrane region" description="Helical" evidence="7">
    <location>
        <begin position="51"/>
        <end position="74"/>
    </location>
</feature>
<dbReference type="EMBL" id="KZ825837">
    <property type="protein sequence ID" value="PYH96429.1"/>
    <property type="molecule type" value="Genomic_DNA"/>
</dbReference>
<dbReference type="GO" id="GO:0005886">
    <property type="term" value="C:plasma membrane"/>
    <property type="evidence" value="ECO:0007669"/>
    <property type="project" value="TreeGrafter"/>
</dbReference>
<evidence type="ECO:0000313" key="9">
    <source>
        <dbReference type="EMBL" id="PYH96429.1"/>
    </source>
</evidence>
<dbReference type="SUPFAM" id="SSF103473">
    <property type="entry name" value="MFS general substrate transporter"/>
    <property type="match status" value="1"/>
</dbReference>
<feature type="transmembrane region" description="Helical" evidence="7">
    <location>
        <begin position="118"/>
        <end position="136"/>
    </location>
</feature>
<dbReference type="GO" id="GO:0022857">
    <property type="term" value="F:transmembrane transporter activity"/>
    <property type="evidence" value="ECO:0007669"/>
    <property type="project" value="InterPro"/>
</dbReference>
<dbReference type="OrthoDB" id="4500061at2759"/>
<evidence type="ECO:0000256" key="7">
    <source>
        <dbReference type="SAM" id="Phobius"/>
    </source>
</evidence>
<evidence type="ECO:0000256" key="6">
    <source>
        <dbReference type="SAM" id="MobiDB-lite"/>
    </source>
</evidence>
<evidence type="ECO:0000256" key="5">
    <source>
        <dbReference type="ARBA" id="ARBA00023136"/>
    </source>
</evidence>
<keyword evidence="10" id="KW-1185">Reference proteome</keyword>
<proteinExistence type="predicted"/>
<feature type="compositionally biased region" description="Polar residues" evidence="6">
    <location>
        <begin position="233"/>
        <end position="242"/>
    </location>
</feature>
<keyword evidence="5 7" id="KW-0472">Membrane</keyword>
<evidence type="ECO:0000256" key="3">
    <source>
        <dbReference type="ARBA" id="ARBA00022692"/>
    </source>
</evidence>
<dbReference type="InterPro" id="IPR011701">
    <property type="entry name" value="MFS"/>
</dbReference>
<feature type="region of interest" description="Disordered" evidence="6">
    <location>
        <begin position="222"/>
        <end position="242"/>
    </location>
</feature>
<feature type="transmembrane region" description="Helical" evidence="7">
    <location>
        <begin position="142"/>
        <end position="162"/>
    </location>
</feature>
<dbReference type="Gene3D" id="1.20.1720.10">
    <property type="entry name" value="Multidrug resistance protein D"/>
    <property type="match status" value="1"/>
</dbReference>
<keyword evidence="4 7" id="KW-1133">Transmembrane helix</keyword>
<dbReference type="InterPro" id="IPR020846">
    <property type="entry name" value="MFS_dom"/>
</dbReference>
<reference evidence="9 10" key="1">
    <citation type="submission" date="2018-02" db="EMBL/GenBank/DDBJ databases">
        <title>The genomes of Aspergillus section Nigri reveals drivers in fungal speciation.</title>
        <authorList>
            <consortium name="DOE Joint Genome Institute"/>
            <person name="Vesth T.C."/>
            <person name="Nybo J."/>
            <person name="Theobald S."/>
            <person name="Brandl J."/>
            <person name="Frisvad J.C."/>
            <person name="Nielsen K.F."/>
            <person name="Lyhne E.K."/>
            <person name="Kogle M.E."/>
            <person name="Kuo A."/>
            <person name="Riley R."/>
            <person name="Clum A."/>
            <person name="Nolan M."/>
            <person name="Lipzen A."/>
            <person name="Salamov A."/>
            <person name="Henrissat B."/>
            <person name="Wiebenga A."/>
            <person name="De vries R.P."/>
            <person name="Grigoriev I.V."/>
            <person name="Mortensen U.H."/>
            <person name="Andersen M.R."/>
            <person name="Baker S.E."/>
        </authorList>
    </citation>
    <scope>NUCLEOTIDE SEQUENCE [LARGE SCALE GENOMIC DNA]</scope>
    <source>
        <strain evidence="9 10">CBS 707.79</strain>
    </source>
</reference>
<evidence type="ECO:0000256" key="2">
    <source>
        <dbReference type="ARBA" id="ARBA00022448"/>
    </source>
</evidence>
<evidence type="ECO:0000313" key="10">
    <source>
        <dbReference type="Proteomes" id="UP000247810"/>
    </source>
</evidence>
<dbReference type="InterPro" id="IPR036259">
    <property type="entry name" value="MFS_trans_sf"/>
</dbReference>
<protein>
    <submittedName>
        <fullName evidence="9">MFS general substrate transporter</fullName>
    </submittedName>
</protein>
<gene>
    <name evidence="9" type="ORF">BO71DRAFT_407698</name>
</gene>
<dbReference type="PANTHER" id="PTHR23502">
    <property type="entry name" value="MAJOR FACILITATOR SUPERFAMILY"/>
    <property type="match status" value="1"/>
</dbReference>
<dbReference type="STRING" id="1448320.A0A319DGG8"/>
<dbReference type="Pfam" id="PF07690">
    <property type="entry name" value="MFS_1"/>
    <property type="match status" value="1"/>
</dbReference>
<dbReference type="VEuPathDB" id="FungiDB:BO71DRAFT_407698"/>
<name>A0A319DGG8_9EURO</name>
<dbReference type="PROSITE" id="PS50850">
    <property type="entry name" value="MFS"/>
    <property type="match status" value="1"/>
</dbReference>
<comment type="subcellular location">
    <subcellularLocation>
        <location evidence="1">Membrane</location>
        <topology evidence="1">Multi-pass membrane protein</topology>
    </subcellularLocation>
</comment>
<dbReference type="Proteomes" id="UP000247810">
    <property type="component" value="Unassembled WGS sequence"/>
</dbReference>
<keyword evidence="2" id="KW-0813">Transport</keyword>
<sequence length="242" mass="26608">MASNRIYVKLDSLRTLTNMETMNRDLVDWTGPTDTKNPRDWPKWQRRCSMAILALLGFTISMASTIVTPAVGVIATDFNVSTDSLFWIDSSFHLRSALGAFIWPSLSEAYGRMGACRWGNILFLFSTFFCTLSRTPSQLMTVRALSGFVGAASLTIPGGIVADLYPPGDRSLPACALAFWSLLGSQDHVLTTKDIWNGDGSSLGDAQRLEMQFLGCFNGHTPLARKQPKDNTRVQGRTASAR</sequence>
<evidence type="ECO:0000256" key="4">
    <source>
        <dbReference type="ARBA" id="ARBA00022989"/>
    </source>
</evidence>
<dbReference type="AlphaFoldDB" id="A0A319DGG8"/>
<organism evidence="9 10">
    <name type="scientific">Aspergillus ellipticus CBS 707.79</name>
    <dbReference type="NCBI Taxonomy" id="1448320"/>
    <lineage>
        <taxon>Eukaryota</taxon>
        <taxon>Fungi</taxon>
        <taxon>Dikarya</taxon>
        <taxon>Ascomycota</taxon>
        <taxon>Pezizomycotina</taxon>
        <taxon>Eurotiomycetes</taxon>
        <taxon>Eurotiomycetidae</taxon>
        <taxon>Eurotiales</taxon>
        <taxon>Aspergillaceae</taxon>
        <taxon>Aspergillus</taxon>
        <taxon>Aspergillus subgen. Circumdati</taxon>
    </lineage>
</organism>
<evidence type="ECO:0000256" key="1">
    <source>
        <dbReference type="ARBA" id="ARBA00004141"/>
    </source>
</evidence>
<feature type="domain" description="Major facilitator superfamily (MFS) profile" evidence="8">
    <location>
        <begin position="49"/>
        <end position="242"/>
    </location>
</feature>
<dbReference type="PANTHER" id="PTHR23502:SF132">
    <property type="entry name" value="POLYAMINE TRANSPORTER 2-RELATED"/>
    <property type="match status" value="1"/>
</dbReference>
<accession>A0A319DGG8</accession>
<keyword evidence="3 7" id="KW-0812">Transmembrane</keyword>